<comment type="caution">
    <text evidence="2">The sequence shown here is derived from an EMBL/GenBank/DDBJ whole genome shotgun (WGS) entry which is preliminary data.</text>
</comment>
<reference evidence="2 3" key="1">
    <citation type="journal article" date="2019" name="Int. J. Syst. Evol. Microbiol.">
        <title>The Global Catalogue of Microorganisms (GCM) 10K type strain sequencing project: providing services to taxonomists for standard genome sequencing and annotation.</title>
        <authorList>
            <consortium name="The Broad Institute Genomics Platform"/>
            <consortium name="The Broad Institute Genome Sequencing Center for Infectious Disease"/>
            <person name="Wu L."/>
            <person name="Ma J."/>
        </authorList>
    </citation>
    <scope>NUCLEOTIDE SEQUENCE [LARGE SCALE GENOMIC DNA]</scope>
    <source>
        <strain evidence="2 3">CGMCC 1.15824</strain>
    </source>
</reference>
<proteinExistence type="predicted"/>
<feature type="non-terminal residue" evidence="2">
    <location>
        <position position="274"/>
    </location>
</feature>
<protein>
    <recommendedName>
        <fullName evidence="1">HVO-A0261-like N-terminal domain-containing protein</fullName>
    </recommendedName>
</protein>
<feature type="domain" description="HVO-A0261-like N-terminal" evidence="1">
    <location>
        <begin position="34"/>
        <end position="99"/>
    </location>
</feature>
<name>A0ABD5QJ80_9EURY</name>
<sequence>MDPHGNSDSTTQIARKLVLALADIGEGDAQSTATSVLKAVRKTPAEVRELATECDVSRNTVYDTITLFVDVGFVDRNQDGYLLTGAGAIALRAFMRLNSRERSALAEMPSSTSRRVLLELLATEPATKSGLDDQYDSLSYSAIRLAIDNFEEDDLVCVNKSRRYELDDLGRIAVESERKVLSEIEIVLDLMPFFRYTTTECDDFPIYAVDETGFVTGPENRPRTERNKYFSFLASLDPTRLDQISLFSAYYGACLRIPPHRFSWRQLKIPLHAA</sequence>
<keyword evidence="3" id="KW-1185">Reference proteome</keyword>
<evidence type="ECO:0000313" key="3">
    <source>
        <dbReference type="Proteomes" id="UP001595925"/>
    </source>
</evidence>
<organism evidence="2 3">
    <name type="scientific">Saliphagus infecundisoli</name>
    <dbReference type="NCBI Taxonomy" id="1849069"/>
    <lineage>
        <taxon>Archaea</taxon>
        <taxon>Methanobacteriati</taxon>
        <taxon>Methanobacteriota</taxon>
        <taxon>Stenosarchaea group</taxon>
        <taxon>Halobacteria</taxon>
        <taxon>Halobacteriales</taxon>
        <taxon>Natrialbaceae</taxon>
        <taxon>Saliphagus</taxon>
    </lineage>
</organism>
<evidence type="ECO:0000313" key="2">
    <source>
        <dbReference type="EMBL" id="MFC4989079.1"/>
    </source>
</evidence>
<dbReference type="InterPro" id="IPR057527">
    <property type="entry name" value="HVO_A0261-like_N"/>
</dbReference>
<dbReference type="InterPro" id="IPR036388">
    <property type="entry name" value="WH-like_DNA-bd_sf"/>
</dbReference>
<dbReference type="AlphaFoldDB" id="A0ABD5QJ80"/>
<dbReference type="Gene3D" id="1.10.10.10">
    <property type="entry name" value="Winged helix-like DNA-binding domain superfamily/Winged helix DNA-binding domain"/>
    <property type="match status" value="1"/>
</dbReference>
<evidence type="ECO:0000259" key="1">
    <source>
        <dbReference type="Pfam" id="PF25213"/>
    </source>
</evidence>
<gene>
    <name evidence="2" type="ORF">ACFPFO_15155</name>
</gene>
<dbReference type="SUPFAM" id="SSF46785">
    <property type="entry name" value="Winged helix' DNA-binding domain"/>
    <property type="match status" value="2"/>
</dbReference>
<dbReference type="InterPro" id="IPR036390">
    <property type="entry name" value="WH_DNA-bd_sf"/>
</dbReference>
<accession>A0ABD5QJ80</accession>
<dbReference type="Proteomes" id="UP001595925">
    <property type="component" value="Unassembled WGS sequence"/>
</dbReference>
<dbReference type="EMBL" id="JBHSJG010000040">
    <property type="protein sequence ID" value="MFC4989079.1"/>
    <property type="molecule type" value="Genomic_DNA"/>
</dbReference>
<dbReference type="Pfam" id="PF25213">
    <property type="entry name" value="HVO_A0261_N"/>
    <property type="match status" value="1"/>
</dbReference>